<evidence type="ECO:0000259" key="3">
    <source>
        <dbReference type="Pfam" id="PF23559"/>
    </source>
</evidence>
<keyword evidence="2" id="KW-0611">Plant defense</keyword>
<dbReference type="PANTHER" id="PTHR23155:SF1005">
    <property type="entry name" value="OS07G0197300 PROTEIN"/>
    <property type="match status" value="1"/>
</dbReference>
<dbReference type="InterPro" id="IPR036388">
    <property type="entry name" value="WH-like_DNA-bd_sf"/>
</dbReference>
<dbReference type="EnsemblPlants" id="EMT16834">
    <property type="protein sequence ID" value="EMT16834"/>
    <property type="gene ID" value="F775_21148"/>
</dbReference>
<evidence type="ECO:0000313" key="5">
    <source>
        <dbReference type="EnsemblPlants" id="EMT16834"/>
    </source>
</evidence>
<dbReference type="GO" id="GO:0042742">
    <property type="term" value="P:defense response to bacterium"/>
    <property type="evidence" value="ECO:0007669"/>
    <property type="project" value="UniProtKB-ARBA"/>
</dbReference>
<reference evidence="5" key="1">
    <citation type="submission" date="2015-06" db="UniProtKB">
        <authorList>
            <consortium name="EnsemblPlants"/>
        </authorList>
    </citation>
    <scope>IDENTIFICATION</scope>
</reference>
<dbReference type="FunFam" id="1.10.10.10:FF:000322">
    <property type="entry name" value="Probable disease resistance protein At1g63360"/>
    <property type="match status" value="1"/>
</dbReference>
<dbReference type="InterPro" id="IPR042197">
    <property type="entry name" value="Apaf_helical"/>
</dbReference>
<dbReference type="InterPro" id="IPR032675">
    <property type="entry name" value="LRR_dom_sf"/>
</dbReference>
<dbReference type="InterPro" id="IPR044974">
    <property type="entry name" value="Disease_R_plants"/>
</dbReference>
<dbReference type="InterPro" id="IPR027417">
    <property type="entry name" value="P-loop_NTPase"/>
</dbReference>
<keyword evidence="1" id="KW-0677">Repeat</keyword>
<accession>N1QZC9</accession>
<dbReference type="Gene3D" id="1.10.8.430">
    <property type="entry name" value="Helical domain of apoptotic protease-activating factors"/>
    <property type="match status" value="1"/>
</dbReference>
<dbReference type="PANTHER" id="PTHR23155">
    <property type="entry name" value="DISEASE RESISTANCE PROTEIN RP"/>
    <property type="match status" value="1"/>
</dbReference>
<evidence type="ECO:0000256" key="1">
    <source>
        <dbReference type="ARBA" id="ARBA00022737"/>
    </source>
</evidence>
<name>N1QZC9_AEGTA</name>
<feature type="domain" description="Disease resistance protein winged helix" evidence="3">
    <location>
        <begin position="78"/>
        <end position="149"/>
    </location>
</feature>
<dbReference type="Gene3D" id="3.80.10.10">
    <property type="entry name" value="Ribonuclease Inhibitor"/>
    <property type="match status" value="1"/>
</dbReference>
<organism evidence="5">
    <name type="scientific">Aegilops tauschii</name>
    <name type="common">Tausch's goatgrass</name>
    <name type="synonym">Aegilops squarrosa</name>
    <dbReference type="NCBI Taxonomy" id="37682"/>
    <lineage>
        <taxon>Eukaryota</taxon>
        <taxon>Viridiplantae</taxon>
        <taxon>Streptophyta</taxon>
        <taxon>Embryophyta</taxon>
        <taxon>Tracheophyta</taxon>
        <taxon>Spermatophyta</taxon>
        <taxon>Magnoliopsida</taxon>
        <taxon>Liliopsida</taxon>
        <taxon>Poales</taxon>
        <taxon>Poaceae</taxon>
        <taxon>BOP clade</taxon>
        <taxon>Pooideae</taxon>
        <taxon>Triticodae</taxon>
        <taxon>Triticeae</taxon>
        <taxon>Triticinae</taxon>
        <taxon>Aegilops</taxon>
    </lineage>
</organism>
<feature type="domain" description="Disease resistance R13L4/SHOC-2-like LRR" evidence="4">
    <location>
        <begin position="214"/>
        <end position="365"/>
    </location>
</feature>
<dbReference type="GO" id="GO:0002758">
    <property type="term" value="P:innate immune response-activating signaling pathway"/>
    <property type="evidence" value="ECO:0007669"/>
    <property type="project" value="UniProtKB-ARBA"/>
</dbReference>
<evidence type="ECO:0000259" key="4">
    <source>
        <dbReference type="Pfam" id="PF23598"/>
    </source>
</evidence>
<sequence>MGKILKKCGGLPMAIVSIAGLLASYKSSESKDMWERVRRSIGSQMESHPTLEGMKQIVTLSYNHLHYYLKGCMMYLSIFPEDYIFAKNRLLKRWIAEGLVAERGLTLMEVAEAYYNELVSRSMIDRADDIVTNYDGREERCRVHDMVLEVMVSKSLEANFASLVGGPYEGMSYGSIRRLAIHGGEDLAPVDPPSNKIAASHDRKNGIEGLKMEHVRSLSMFDLKGQKQVLDRLDEFSLLRVLDLEDCMGIEDKHLRHVCRMYLLRFLSMKGTNIGNMPEEVGELENLETLDVRDTKLTDLPATVSNLEKLEHLQMYHKEYIYQKSWIARRGLGRMKALRMANAVTFGAESLSKLYSLRCLIIHRSDGPYCPDENVLNFLHGINPAPRLLQYLSIYAGIDRLPEWVSSLNNLVEMCFCWTYFVDDQLFGPICQLPKLKYLRMDTFYKGKELVAKSAHTFPALEYLSLVFDDEGMEVLQFEENTMTKLETLYLKIRRSESRKVEGMENLASLKEVQLEGPKGNRAMHRAVEQLKTLNEKHQGSNQIKVAVKYE</sequence>
<dbReference type="Pfam" id="PF23598">
    <property type="entry name" value="LRR_14"/>
    <property type="match status" value="1"/>
</dbReference>
<dbReference type="Pfam" id="PF23559">
    <property type="entry name" value="WHD_DRP"/>
    <property type="match status" value="1"/>
</dbReference>
<dbReference type="SUPFAM" id="SSF52540">
    <property type="entry name" value="P-loop containing nucleoside triphosphate hydrolases"/>
    <property type="match status" value="1"/>
</dbReference>
<dbReference type="AlphaFoldDB" id="N1QZC9"/>
<dbReference type="GO" id="GO:0009626">
    <property type="term" value="P:plant-type hypersensitive response"/>
    <property type="evidence" value="ECO:0007669"/>
    <property type="project" value="UniProtKB-ARBA"/>
</dbReference>
<dbReference type="InterPro" id="IPR055414">
    <property type="entry name" value="LRR_R13L4/SHOC2-like"/>
</dbReference>
<evidence type="ECO:0000256" key="2">
    <source>
        <dbReference type="ARBA" id="ARBA00022821"/>
    </source>
</evidence>
<dbReference type="InterPro" id="IPR058922">
    <property type="entry name" value="WHD_DRP"/>
</dbReference>
<dbReference type="Gene3D" id="1.10.10.10">
    <property type="entry name" value="Winged helix-like DNA-binding domain superfamily/Winged helix DNA-binding domain"/>
    <property type="match status" value="1"/>
</dbReference>
<dbReference type="SUPFAM" id="SSF52058">
    <property type="entry name" value="L domain-like"/>
    <property type="match status" value="1"/>
</dbReference>
<proteinExistence type="predicted"/>
<protein>
    <submittedName>
        <fullName evidence="5">Disease resistance protein RPM1</fullName>
    </submittedName>
</protein>